<dbReference type="EMBL" id="ML986598">
    <property type="protein sequence ID" value="KAF2266448.1"/>
    <property type="molecule type" value="Genomic_DNA"/>
</dbReference>
<sequence>MSNSHVLPAWQQGRHASILPGRKQTQDPETRWEASAIPSWLVAPQRAWIAPQTNHLQIHNCCRLNLLSGTREEATWVFHPPYLGPMPAAHWPSGSWASPMPFRVRDRTGTRHLRTSLSALPDQRTGASLLEMNVSVSWSIHSSKVVGRAVTQPAPLHLVPTSAPGHDARGAQSMSMFSPPSASAPAVGSLNHSFLAPWRSVQHRQRRVGGMRRGIVGHFIQRFLLDAGPADQSSSSQCKRRRGMHAEARVVSSHARLSAVQCGAGQAEIQSVGRSVSQLVRSGSPDEYGWLDEMGRDLMLRRHRPWADSVACTVVDDTVVSSHKPASGEERDQCN</sequence>
<protein>
    <submittedName>
        <fullName evidence="1">Uncharacterized protein</fullName>
    </submittedName>
</protein>
<reference evidence="2" key="1">
    <citation type="journal article" date="2020" name="Stud. Mycol.">
        <title>101 Dothideomycetes genomes: A test case for predicting lifestyles and emergence of pathogens.</title>
        <authorList>
            <person name="Haridas S."/>
            <person name="Albert R."/>
            <person name="Binder M."/>
            <person name="Bloem J."/>
            <person name="LaButti K."/>
            <person name="Salamov A."/>
            <person name="Andreopoulos B."/>
            <person name="Baker S."/>
            <person name="Barry K."/>
            <person name="Bills G."/>
            <person name="Bluhm B."/>
            <person name="Cannon C."/>
            <person name="Castanera R."/>
            <person name="Culley D."/>
            <person name="Daum C."/>
            <person name="Ezra D."/>
            <person name="Gonzalez J."/>
            <person name="Henrissat B."/>
            <person name="Kuo A."/>
            <person name="Liang C."/>
            <person name="Lipzen A."/>
            <person name="Lutzoni F."/>
            <person name="Magnuson J."/>
            <person name="Mondo S."/>
            <person name="Nolan M."/>
            <person name="Ohm R."/>
            <person name="Pangilinan J."/>
            <person name="Park H.-J."/>
            <person name="Ramirez L."/>
            <person name="Alfaro M."/>
            <person name="Sun H."/>
            <person name="Tritt A."/>
            <person name="Yoshinaga Y."/>
            <person name="Zwiers L.-H."/>
            <person name="Turgeon B."/>
            <person name="Goodwin S."/>
            <person name="Spatafora J."/>
            <person name="Crous P."/>
            <person name="Grigoriev I."/>
        </authorList>
    </citation>
    <scope>NUCLEOTIDE SEQUENCE [LARGE SCALE GENOMIC DNA]</scope>
    <source>
        <strain evidence="2">CBS 304.66</strain>
    </source>
</reference>
<evidence type="ECO:0000313" key="2">
    <source>
        <dbReference type="Proteomes" id="UP000800093"/>
    </source>
</evidence>
<dbReference type="Proteomes" id="UP000800093">
    <property type="component" value="Unassembled WGS sequence"/>
</dbReference>
<comment type="caution">
    <text evidence="1">The sequence shown here is derived from an EMBL/GenBank/DDBJ whole genome shotgun (WGS) entry which is preliminary data.</text>
</comment>
<name>A0A9P4KEY5_9PLEO</name>
<dbReference type="AlphaFoldDB" id="A0A9P4KEY5"/>
<proteinExistence type="predicted"/>
<gene>
    <name evidence="1" type="ORF">CC78DRAFT_578147</name>
</gene>
<evidence type="ECO:0000313" key="1">
    <source>
        <dbReference type="EMBL" id="KAF2266448.1"/>
    </source>
</evidence>
<organism evidence="1 2">
    <name type="scientific">Lojkania enalia</name>
    <dbReference type="NCBI Taxonomy" id="147567"/>
    <lineage>
        <taxon>Eukaryota</taxon>
        <taxon>Fungi</taxon>
        <taxon>Dikarya</taxon>
        <taxon>Ascomycota</taxon>
        <taxon>Pezizomycotina</taxon>
        <taxon>Dothideomycetes</taxon>
        <taxon>Pleosporomycetidae</taxon>
        <taxon>Pleosporales</taxon>
        <taxon>Pleosporales incertae sedis</taxon>
        <taxon>Lojkania</taxon>
    </lineage>
</organism>
<accession>A0A9P4KEY5</accession>
<keyword evidence="2" id="KW-1185">Reference proteome</keyword>